<evidence type="ECO:0000313" key="1">
    <source>
        <dbReference type="EMBL" id="QFU99899.1"/>
    </source>
</evidence>
<dbReference type="SUPFAM" id="SSF48208">
    <property type="entry name" value="Six-hairpin glycosidases"/>
    <property type="match status" value="1"/>
</dbReference>
<protein>
    <recommendedName>
        <fullName evidence="3">Glucan 1,4-alpha-glucosidase</fullName>
    </recommendedName>
</protein>
<dbReference type="InterPro" id="IPR012341">
    <property type="entry name" value="6hp_glycosidase-like_sf"/>
</dbReference>
<sequence length="441" mass="45692">MNVRRRAGERRRWRRQLALLVSAALVATLGVAATNHLGRTAYSDKPLYLATMARDAAGNLTRVEPDGAGLEPGTRAVAGATAEAAAQRTWLASGEVPGAGTRWQGMARDALLDLHTMTLEDGAVLAAGSGPWRYAWPRDGAFVAVAYARTGHVGDARRVLAFYQRAQAADGTVQARYLPDGSGPPDDRTPQTDGVGWLLWALGETVDAAPAAQRAAVLAQFQPLLDRGTNAAVRALGATGLPAPSPDYWEKREDTVTLGTAAPLLAGLRAATHLYGLLGDADGVQAAGSAAQRLSAGIDAGFAPSYGRYPGSSGRDAAVAFLLPPFQPDAASDDGDVRAALRAAVGQMERPAGGLAPGAHWAEDGVSWTPETALVALGAASGTDAAGRGLATRLLDWLDQHRTPAGSFPEKVLHDGSPAGTAPLVWTSATVLLTLVTLDAR</sequence>
<dbReference type="PANTHER" id="PTHR31616:SF0">
    <property type="entry name" value="GLUCAN 1,4-ALPHA-GLUCOSIDASE"/>
    <property type="match status" value="1"/>
</dbReference>
<evidence type="ECO:0008006" key="3">
    <source>
        <dbReference type="Google" id="ProtNLM"/>
    </source>
</evidence>
<dbReference type="Gene3D" id="1.50.10.10">
    <property type="match status" value="1"/>
</dbReference>
<evidence type="ECO:0000313" key="2">
    <source>
        <dbReference type="Proteomes" id="UP000326702"/>
    </source>
</evidence>
<gene>
    <name evidence="1" type="ORF">KDY119_03435</name>
</gene>
<dbReference type="Proteomes" id="UP000326702">
    <property type="component" value="Chromosome"/>
</dbReference>
<dbReference type="EMBL" id="CP045529">
    <property type="protein sequence ID" value="QFU99899.1"/>
    <property type="molecule type" value="Genomic_DNA"/>
</dbReference>
<keyword evidence="2" id="KW-1185">Reference proteome</keyword>
<dbReference type="KEGG" id="lxl:KDY119_03435"/>
<dbReference type="GO" id="GO:0005975">
    <property type="term" value="P:carbohydrate metabolic process"/>
    <property type="evidence" value="ECO:0007669"/>
    <property type="project" value="InterPro"/>
</dbReference>
<dbReference type="InterPro" id="IPR008928">
    <property type="entry name" value="6-hairpin_glycosidase_sf"/>
</dbReference>
<dbReference type="OrthoDB" id="3806982at2"/>
<reference evidence="1 2" key="1">
    <citation type="submission" date="2019-10" db="EMBL/GenBank/DDBJ databases">
        <title>Genome sequence of Luteimicrobium xylanilyticum HY-24.</title>
        <authorList>
            <person name="Kim D.Y."/>
            <person name="Park H.-Y."/>
        </authorList>
    </citation>
    <scope>NUCLEOTIDE SEQUENCE [LARGE SCALE GENOMIC DNA]</scope>
    <source>
        <strain evidence="1 2">HY-24</strain>
    </source>
</reference>
<dbReference type="GO" id="GO:0004553">
    <property type="term" value="F:hydrolase activity, hydrolyzing O-glycosyl compounds"/>
    <property type="evidence" value="ECO:0007669"/>
    <property type="project" value="TreeGrafter"/>
</dbReference>
<proteinExistence type="predicted"/>
<accession>A0A5P9QF57</accession>
<name>A0A5P9QF57_9MICO</name>
<dbReference type="RefSeq" id="WP_153022575.1">
    <property type="nucleotide sequence ID" value="NZ_BAABIH010000010.1"/>
</dbReference>
<dbReference type="AlphaFoldDB" id="A0A5P9QF57"/>
<dbReference type="PANTHER" id="PTHR31616">
    <property type="entry name" value="TREHALASE"/>
    <property type="match status" value="1"/>
</dbReference>
<organism evidence="1 2">
    <name type="scientific">Luteimicrobium xylanilyticum</name>
    <dbReference type="NCBI Taxonomy" id="1133546"/>
    <lineage>
        <taxon>Bacteria</taxon>
        <taxon>Bacillati</taxon>
        <taxon>Actinomycetota</taxon>
        <taxon>Actinomycetes</taxon>
        <taxon>Micrococcales</taxon>
        <taxon>Luteimicrobium</taxon>
    </lineage>
</organism>